<evidence type="ECO:0000256" key="1">
    <source>
        <dbReference type="SAM" id="Phobius"/>
    </source>
</evidence>
<evidence type="ECO:0000313" key="2">
    <source>
        <dbReference type="EMBL" id="HIU49468.1"/>
    </source>
</evidence>
<feature type="transmembrane region" description="Helical" evidence="1">
    <location>
        <begin position="46"/>
        <end position="67"/>
    </location>
</feature>
<dbReference type="InterPro" id="IPR045407">
    <property type="entry name" value="DUF6512"/>
</dbReference>
<gene>
    <name evidence="2" type="ORF">IAD22_00425</name>
</gene>
<dbReference type="Proteomes" id="UP000824118">
    <property type="component" value="Unassembled WGS sequence"/>
</dbReference>
<proteinExistence type="predicted"/>
<dbReference type="EMBL" id="DVNG01000005">
    <property type="protein sequence ID" value="HIU49468.1"/>
    <property type="molecule type" value="Genomic_DNA"/>
</dbReference>
<protein>
    <submittedName>
        <fullName evidence="2">Uncharacterized protein</fullName>
    </submittedName>
</protein>
<keyword evidence="1" id="KW-0472">Membrane</keyword>
<sequence>MKELKKYSWIAAAVTSVMGTLFHFVYEFSGNNTFVGMFAAVNESTWEHLKLLLTPAFLVGIAEWFIYGKNYKNFFPALFISILAGMFAITAAFYTYTGIIGQNFMIADIATFFIGVFVTYYLRYKIIKSGKLSSDKWVFISLAGFAILFVFTAYASFNPPQINLFKDPLTGTYGTSF</sequence>
<name>A0A9D1LWN2_9FIRM</name>
<organism evidence="2 3">
    <name type="scientific">Candidatus Limousia pullorum</name>
    <dbReference type="NCBI Taxonomy" id="2840860"/>
    <lineage>
        <taxon>Bacteria</taxon>
        <taxon>Bacillati</taxon>
        <taxon>Bacillota</taxon>
        <taxon>Clostridia</taxon>
        <taxon>Eubacteriales</taxon>
        <taxon>Oscillospiraceae</taxon>
        <taxon>Oscillospiraceae incertae sedis</taxon>
        <taxon>Candidatus Limousia</taxon>
    </lineage>
</organism>
<feature type="transmembrane region" description="Helical" evidence="1">
    <location>
        <begin position="74"/>
        <end position="94"/>
    </location>
</feature>
<feature type="transmembrane region" description="Helical" evidence="1">
    <location>
        <begin position="100"/>
        <end position="122"/>
    </location>
</feature>
<accession>A0A9D1LWN2</accession>
<keyword evidence="1" id="KW-1133">Transmembrane helix</keyword>
<comment type="caution">
    <text evidence="2">The sequence shown here is derived from an EMBL/GenBank/DDBJ whole genome shotgun (WGS) entry which is preliminary data.</text>
</comment>
<evidence type="ECO:0000313" key="3">
    <source>
        <dbReference type="Proteomes" id="UP000824118"/>
    </source>
</evidence>
<dbReference type="Pfam" id="PF20122">
    <property type="entry name" value="DUF6512"/>
    <property type="match status" value="1"/>
</dbReference>
<keyword evidence="1" id="KW-0812">Transmembrane</keyword>
<feature type="transmembrane region" description="Helical" evidence="1">
    <location>
        <begin position="7"/>
        <end position="26"/>
    </location>
</feature>
<feature type="transmembrane region" description="Helical" evidence="1">
    <location>
        <begin position="137"/>
        <end position="157"/>
    </location>
</feature>
<reference evidence="2" key="2">
    <citation type="journal article" date="2021" name="PeerJ">
        <title>Extensive microbial diversity within the chicken gut microbiome revealed by metagenomics and culture.</title>
        <authorList>
            <person name="Gilroy R."/>
            <person name="Ravi A."/>
            <person name="Getino M."/>
            <person name="Pursley I."/>
            <person name="Horton D.L."/>
            <person name="Alikhan N.F."/>
            <person name="Baker D."/>
            <person name="Gharbi K."/>
            <person name="Hall N."/>
            <person name="Watson M."/>
            <person name="Adriaenssens E.M."/>
            <person name="Foster-Nyarko E."/>
            <person name="Jarju S."/>
            <person name="Secka A."/>
            <person name="Antonio M."/>
            <person name="Oren A."/>
            <person name="Chaudhuri R.R."/>
            <person name="La Ragione R."/>
            <person name="Hildebrand F."/>
            <person name="Pallen M.J."/>
        </authorList>
    </citation>
    <scope>NUCLEOTIDE SEQUENCE</scope>
    <source>
        <strain evidence="2">ChiGjej1B1-1684</strain>
    </source>
</reference>
<dbReference type="AlphaFoldDB" id="A0A9D1LWN2"/>
<reference evidence="2" key="1">
    <citation type="submission" date="2020-10" db="EMBL/GenBank/DDBJ databases">
        <authorList>
            <person name="Gilroy R."/>
        </authorList>
    </citation>
    <scope>NUCLEOTIDE SEQUENCE</scope>
    <source>
        <strain evidence="2">ChiGjej1B1-1684</strain>
    </source>
</reference>